<protein>
    <submittedName>
        <fullName evidence="1">Uncharacterized protein</fullName>
    </submittedName>
</protein>
<reference evidence="1 2" key="1">
    <citation type="submission" date="2017-10" db="EMBL/GenBank/DDBJ databases">
        <title>Massilia psychrophilum sp. nov., a novel purple-pigmented bacterium isolated from Tianshan glacier, Xinjiang Municipality, China.</title>
        <authorList>
            <person name="Wang H."/>
        </authorList>
    </citation>
    <scope>NUCLEOTIDE SEQUENCE [LARGE SCALE GENOMIC DNA]</scope>
    <source>
        <strain evidence="1 2">JCM 30074</strain>
    </source>
</reference>
<dbReference type="Proteomes" id="UP000230390">
    <property type="component" value="Unassembled WGS sequence"/>
</dbReference>
<accession>A0A2G8T9E1</accession>
<name>A0A2G8T9E1_9BURK</name>
<dbReference type="EMBL" id="PDOC01000023">
    <property type="protein sequence ID" value="PIL42622.1"/>
    <property type="molecule type" value="Genomic_DNA"/>
</dbReference>
<comment type="caution">
    <text evidence="1">The sequence shown here is derived from an EMBL/GenBank/DDBJ whole genome shotgun (WGS) entry which is preliminary data.</text>
</comment>
<gene>
    <name evidence="1" type="ORF">CR105_23100</name>
</gene>
<proteinExistence type="predicted"/>
<evidence type="ECO:0000313" key="1">
    <source>
        <dbReference type="EMBL" id="PIL42622.1"/>
    </source>
</evidence>
<keyword evidence="2" id="KW-1185">Reference proteome</keyword>
<dbReference type="RefSeq" id="WP_099792640.1">
    <property type="nucleotide sequence ID" value="NZ_JBHLYV010000077.1"/>
</dbReference>
<sequence>MFIQYFMRRTMLVILAKMFEDGGRPLARHRAVTLPPSHQGVFSLYEEHDRDLRRTVRIARLDSVLGTETLLSLYDADVLMCKDGIMTVTGLERDPVTRKATAQSWYIEIVDVRKRAELRTAAEQQERART</sequence>
<evidence type="ECO:0000313" key="2">
    <source>
        <dbReference type="Proteomes" id="UP000230390"/>
    </source>
</evidence>
<dbReference type="AlphaFoldDB" id="A0A2G8T9E1"/>
<dbReference type="OrthoDB" id="8779812at2"/>
<organism evidence="1 2">
    <name type="scientific">Massilia eurypsychrophila</name>
    <dbReference type="NCBI Taxonomy" id="1485217"/>
    <lineage>
        <taxon>Bacteria</taxon>
        <taxon>Pseudomonadati</taxon>
        <taxon>Pseudomonadota</taxon>
        <taxon>Betaproteobacteria</taxon>
        <taxon>Burkholderiales</taxon>
        <taxon>Oxalobacteraceae</taxon>
        <taxon>Telluria group</taxon>
        <taxon>Massilia</taxon>
    </lineage>
</organism>